<evidence type="ECO:0000256" key="1">
    <source>
        <dbReference type="SAM" id="Phobius"/>
    </source>
</evidence>
<proteinExistence type="predicted"/>
<keyword evidence="1" id="KW-1133">Transmembrane helix</keyword>
<name>A0A1J7J330_9PEZI</name>
<evidence type="ECO:0000313" key="2">
    <source>
        <dbReference type="EMBL" id="OIW24224.1"/>
    </source>
</evidence>
<keyword evidence="1" id="KW-0812">Transmembrane</keyword>
<dbReference type="AlphaFoldDB" id="A0A1J7J330"/>
<gene>
    <name evidence="2" type="ORF">CONLIGDRAFT_107882</name>
</gene>
<sequence>MTDPSHKCHPFTLKTDSLSGRLPLAYCVSCACGARRVSPMLSVAVLKKRRDGDRLGQSHRCAFYCLWALSCGLAVDADRLIIPIVGLAYSYGLVSVLQCFTRAFRAHFL</sequence>
<dbReference type="EMBL" id="KV875104">
    <property type="protein sequence ID" value="OIW24224.1"/>
    <property type="molecule type" value="Genomic_DNA"/>
</dbReference>
<evidence type="ECO:0000313" key="3">
    <source>
        <dbReference type="Proteomes" id="UP000182658"/>
    </source>
</evidence>
<organism evidence="2 3">
    <name type="scientific">Coniochaeta ligniaria NRRL 30616</name>
    <dbReference type="NCBI Taxonomy" id="1408157"/>
    <lineage>
        <taxon>Eukaryota</taxon>
        <taxon>Fungi</taxon>
        <taxon>Dikarya</taxon>
        <taxon>Ascomycota</taxon>
        <taxon>Pezizomycotina</taxon>
        <taxon>Sordariomycetes</taxon>
        <taxon>Sordariomycetidae</taxon>
        <taxon>Coniochaetales</taxon>
        <taxon>Coniochaetaceae</taxon>
        <taxon>Coniochaeta</taxon>
    </lineage>
</organism>
<keyword evidence="3" id="KW-1185">Reference proteome</keyword>
<dbReference type="InParanoid" id="A0A1J7J330"/>
<accession>A0A1J7J330</accession>
<feature type="transmembrane region" description="Helical" evidence="1">
    <location>
        <begin position="81"/>
        <end position="100"/>
    </location>
</feature>
<protein>
    <submittedName>
        <fullName evidence="2">Uncharacterized protein</fullName>
    </submittedName>
</protein>
<dbReference type="PROSITE" id="PS51257">
    <property type="entry name" value="PROKAR_LIPOPROTEIN"/>
    <property type="match status" value="1"/>
</dbReference>
<reference evidence="2 3" key="1">
    <citation type="submission" date="2016-10" db="EMBL/GenBank/DDBJ databases">
        <title>Draft genome sequence of Coniochaeta ligniaria NRRL30616, a lignocellulolytic fungus for bioabatement of inhibitors in plant biomass hydrolysates.</title>
        <authorList>
            <consortium name="DOE Joint Genome Institute"/>
            <person name="Jimenez D.J."/>
            <person name="Hector R.E."/>
            <person name="Riley R."/>
            <person name="Sun H."/>
            <person name="Grigoriev I.V."/>
            <person name="Van Elsas J.D."/>
            <person name="Nichols N.N."/>
        </authorList>
    </citation>
    <scope>NUCLEOTIDE SEQUENCE [LARGE SCALE GENOMIC DNA]</scope>
    <source>
        <strain evidence="2 3">NRRL 30616</strain>
    </source>
</reference>
<keyword evidence="1" id="KW-0472">Membrane</keyword>
<dbReference type="Proteomes" id="UP000182658">
    <property type="component" value="Unassembled WGS sequence"/>
</dbReference>